<accession>A0AAN7KV90</accession>
<reference evidence="1 2" key="1">
    <citation type="journal article" date="2023" name="Hortic Res">
        <title>Pangenome of water caltrop reveals structural variations and asymmetric subgenome divergence after allopolyploidization.</title>
        <authorList>
            <person name="Zhang X."/>
            <person name="Chen Y."/>
            <person name="Wang L."/>
            <person name="Yuan Y."/>
            <person name="Fang M."/>
            <person name="Shi L."/>
            <person name="Lu R."/>
            <person name="Comes H.P."/>
            <person name="Ma Y."/>
            <person name="Chen Y."/>
            <person name="Huang G."/>
            <person name="Zhou Y."/>
            <person name="Zheng Z."/>
            <person name="Qiu Y."/>
        </authorList>
    </citation>
    <scope>NUCLEOTIDE SEQUENCE [LARGE SCALE GENOMIC DNA]</scope>
    <source>
        <tissue evidence="1">Roots</tissue>
    </source>
</reference>
<organism evidence="1 2">
    <name type="scientific">Trapa incisa</name>
    <dbReference type="NCBI Taxonomy" id="236973"/>
    <lineage>
        <taxon>Eukaryota</taxon>
        <taxon>Viridiplantae</taxon>
        <taxon>Streptophyta</taxon>
        <taxon>Embryophyta</taxon>
        <taxon>Tracheophyta</taxon>
        <taxon>Spermatophyta</taxon>
        <taxon>Magnoliopsida</taxon>
        <taxon>eudicotyledons</taxon>
        <taxon>Gunneridae</taxon>
        <taxon>Pentapetalae</taxon>
        <taxon>rosids</taxon>
        <taxon>malvids</taxon>
        <taxon>Myrtales</taxon>
        <taxon>Lythraceae</taxon>
        <taxon>Trapa</taxon>
    </lineage>
</organism>
<dbReference type="AlphaFoldDB" id="A0AAN7KV90"/>
<dbReference type="EMBL" id="JAXIOK010000005">
    <property type="protein sequence ID" value="KAK4769941.1"/>
    <property type="molecule type" value="Genomic_DNA"/>
</dbReference>
<name>A0AAN7KV90_9MYRT</name>
<evidence type="ECO:0000313" key="1">
    <source>
        <dbReference type="EMBL" id="KAK4769941.1"/>
    </source>
</evidence>
<keyword evidence="2" id="KW-1185">Reference proteome</keyword>
<protein>
    <submittedName>
        <fullName evidence="1">Uncharacterized protein</fullName>
    </submittedName>
</protein>
<evidence type="ECO:0000313" key="2">
    <source>
        <dbReference type="Proteomes" id="UP001345219"/>
    </source>
</evidence>
<proteinExistence type="predicted"/>
<dbReference type="Proteomes" id="UP001345219">
    <property type="component" value="Chromosome 24"/>
</dbReference>
<gene>
    <name evidence="1" type="ORF">SAY87_030473</name>
</gene>
<sequence length="127" mass="14660">MLRKEKQKVPTADVDYGDQNVAMFSVTRQIFIEKVPLTSPHGWEPLLPPPSRSPFPALESILQGKIHYFHFLASSYLPEHTLFHLPLVSILQLQRGPMEECLHVRHFEFIFTTHARCFLDGLVPLKI</sequence>
<comment type="caution">
    <text evidence="1">The sequence shown here is derived from an EMBL/GenBank/DDBJ whole genome shotgun (WGS) entry which is preliminary data.</text>
</comment>